<dbReference type="Gene3D" id="3.40.1580.10">
    <property type="entry name" value="SMI1/KNR4-like"/>
    <property type="match status" value="1"/>
</dbReference>
<name>A0A1D9P415_9FIRM</name>
<organism evidence="2 3">
    <name type="scientific">Butyrivibrio hungatei</name>
    <dbReference type="NCBI Taxonomy" id="185008"/>
    <lineage>
        <taxon>Bacteria</taxon>
        <taxon>Bacillati</taxon>
        <taxon>Bacillota</taxon>
        <taxon>Clostridia</taxon>
        <taxon>Lachnospirales</taxon>
        <taxon>Lachnospiraceae</taxon>
        <taxon>Butyrivibrio</taxon>
    </lineage>
</organism>
<dbReference type="SMART" id="SM00860">
    <property type="entry name" value="SMI1_KNR4"/>
    <property type="match status" value="1"/>
</dbReference>
<dbReference type="InterPro" id="IPR018958">
    <property type="entry name" value="Knr4/Smi1-like_dom"/>
</dbReference>
<dbReference type="Proteomes" id="UP000179284">
    <property type="component" value="Chromosome I"/>
</dbReference>
<dbReference type="OrthoDB" id="2223083at2"/>
<gene>
    <name evidence="2" type="ORF">bhn_I1882</name>
</gene>
<dbReference type="SUPFAM" id="SSF160631">
    <property type="entry name" value="SMI1/KNR4-like"/>
    <property type="match status" value="1"/>
</dbReference>
<protein>
    <recommendedName>
        <fullName evidence="1">Knr4/Smi1-like domain-containing protein</fullName>
    </recommendedName>
</protein>
<evidence type="ECO:0000259" key="1">
    <source>
        <dbReference type="SMART" id="SM00860"/>
    </source>
</evidence>
<feature type="domain" description="Knr4/Smi1-like" evidence="1">
    <location>
        <begin position="11"/>
        <end position="154"/>
    </location>
</feature>
<accession>A0A1D9P415</accession>
<dbReference type="InterPro" id="IPR037883">
    <property type="entry name" value="Knr4/Smi1-like_sf"/>
</dbReference>
<dbReference type="RefSeq" id="WP_071176569.1">
    <property type="nucleotide sequence ID" value="NZ_CP017831.1"/>
</dbReference>
<evidence type="ECO:0000313" key="3">
    <source>
        <dbReference type="Proteomes" id="UP000179284"/>
    </source>
</evidence>
<sequence>MEVQIEKEIIPTPSRELIEKEEKMWGINLPAPYKDMLMKTNGGSPVKKEFIVKGRMRMITTFLCVLEDTEHSTNGCYDIDVVLTQIEDRLTDNEDLVGCELLPIAELFAGDYLCLDYRADKNTPSVCVWSHEESGELDPVTYQVAGSFDEFTMMLQ</sequence>
<dbReference type="KEGG" id="bhu:bhn_I1882"/>
<proteinExistence type="predicted"/>
<reference evidence="3" key="1">
    <citation type="submission" date="2016-10" db="EMBL/GenBank/DDBJ databases">
        <title>The complete genome sequence of the rumen bacterium Butyrivibrio hungatei MB2003.</title>
        <authorList>
            <person name="Palevich N."/>
            <person name="Kelly W.J."/>
            <person name="Leahy S.C."/>
            <person name="Altermann E."/>
            <person name="Rakonjac J."/>
            <person name="Attwood G.T."/>
        </authorList>
    </citation>
    <scope>NUCLEOTIDE SEQUENCE [LARGE SCALE GENOMIC DNA]</scope>
    <source>
        <strain evidence="3">MB2003</strain>
    </source>
</reference>
<keyword evidence="3" id="KW-1185">Reference proteome</keyword>
<dbReference type="AlphaFoldDB" id="A0A1D9P415"/>
<dbReference type="Pfam" id="PF14568">
    <property type="entry name" value="SUKH_6"/>
    <property type="match status" value="1"/>
</dbReference>
<evidence type="ECO:0000313" key="2">
    <source>
        <dbReference type="EMBL" id="AOZ96915.1"/>
    </source>
</evidence>
<dbReference type="EMBL" id="CP017831">
    <property type="protein sequence ID" value="AOZ96915.1"/>
    <property type="molecule type" value="Genomic_DNA"/>
</dbReference>